<keyword evidence="1" id="KW-0677">Repeat</keyword>
<dbReference type="AlphaFoldDB" id="A0A1G2HI98"/>
<dbReference type="Gene3D" id="1.25.40.10">
    <property type="entry name" value="Tetratricopeptide repeat domain"/>
    <property type="match status" value="1"/>
</dbReference>
<dbReference type="Pfam" id="PF07719">
    <property type="entry name" value="TPR_2"/>
    <property type="match status" value="1"/>
</dbReference>
<protein>
    <submittedName>
        <fullName evidence="4">Uncharacterized protein</fullName>
    </submittedName>
</protein>
<sequence>MKEYKKAEAAFKKLIEFSPGTVYAYRKLADIYLIPAVGKKDRVVPTIEAGLASVPESGDLLSYLAVYYQEERNYTKAIEYFERLLKVNPGNQAAKEELAKLKLLVN</sequence>
<name>A0A1G2HI98_9BACT</name>
<accession>A0A1G2HI98</accession>
<dbReference type="EMBL" id="MHOJ01000030">
    <property type="protein sequence ID" value="OGZ62000.1"/>
    <property type="molecule type" value="Genomic_DNA"/>
</dbReference>
<evidence type="ECO:0000256" key="3">
    <source>
        <dbReference type="PROSITE-ProRule" id="PRU00339"/>
    </source>
</evidence>
<feature type="repeat" description="TPR" evidence="3">
    <location>
        <begin position="58"/>
        <end position="91"/>
    </location>
</feature>
<gene>
    <name evidence="4" type="ORF">A3H51_01880</name>
</gene>
<evidence type="ECO:0000313" key="5">
    <source>
        <dbReference type="Proteomes" id="UP000178509"/>
    </source>
</evidence>
<dbReference type="InterPro" id="IPR019734">
    <property type="entry name" value="TPR_rpt"/>
</dbReference>
<evidence type="ECO:0000256" key="2">
    <source>
        <dbReference type="ARBA" id="ARBA00022803"/>
    </source>
</evidence>
<dbReference type="InterPro" id="IPR011990">
    <property type="entry name" value="TPR-like_helical_dom_sf"/>
</dbReference>
<proteinExistence type="predicted"/>
<keyword evidence="2 3" id="KW-0802">TPR repeat</keyword>
<dbReference type="SUPFAM" id="SSF48452">
    <property type="entry name" value="TPR-like"/>
    <property type="match status" value="1"/>
</dbReference>
<dbReference type="Proteomes" id="UP000178509">
    <property type="component" value="Unassembled WGS sequence"/>
</dbReference>
<dbReference type="InterPro" id="IPR013105">
    <property type="entry name" value="TPR_2"/>
</dbReference>
<evidence type="ECO:0000313" key="4">
    <source>
        <dbReference type="EMBL" id="OGZ62000.1"/>
    </source>
</evidence>
<dbReference type="SMART" id="SM00028">
    <property type="entry name" value="TPR"/>
    <property type="match status" value="1"/>
</dbReference>
<reference evidence="4 5" key="1">
    <citation type="journal article" date="2016" name="Nat. Commun.">
        <title>Thousands of microbial genomes shed light on interconnected biogeochemical processes in an aquifer system.</title>
        <authorList>
            <person name="Anantharaman K."/>
            <person name="Brown C.T."/>
            <person name="Hug L.A."/>
            <person name="Sharon I."/>
            <person name="Castelle C.J."/>
            <person name="Probst A.J."/>
            <person name="Thomas B.C."/>
            <person name="Singh A."/>
            <person name="Wilkins M.J."/>
            <person name="Karaoz U."/>
            <person name="Brodie E.L."/>
            <person name="Williams K.H."/>
            <person name="Hubbard S.S."/>
            <person name="Banfield J.F."/>
        </authorList>
    </citation>
    <scope>NUCLEOTIDE SEQUENCE [LARGE SCALE GENOMIC DNA]</scope>
</reference>
<comment type="caution">
    <text evidence="4">The sequence shown here is derived from an EMBL/GenBank/DDBJ whole genome shotgun (WGS) entry which is preliminary data.</text>
</comment>
<evidence type="ECO:0000256" key="1">
    <source>
        <dbReference type="ARBA" id="ARBA00022737"/>
    </source>
</evidence>
<dbReference type="PROSITE" id="PS50005">
    <property type="entry name" value="TPR"/>
    <property type="match status" value="1"/>
</dbReference>
<organism evidence="4 5">
    <name type="scientific">Candidatus Spechtbacteria bacterium RIFCSPLOWO2_02_FULL_38_8</name>
    <dbReference type="NCBI Taxonomy" id="1802164"/>
    <lineage>
        <taxon>Bacteria</taxon>
        <taxon>Candidatus Spechtiibacteriota</taxon>
    </lineage>
</organism>